<dbReference type="EMBL" id="BNDZ01000005">
    <property type="protein sequence ID" value="GHI46812.1"/>
    <property type="molecule type" value="Genomic_DNA"/>
</dbReference>
<reference evidence="1" key="1">
    <citation type="submission" date="2022-09" db="EMBL/GenBank/DDBJ databases">
        <title>Whole genome shotgun sequence of Streptomyces albidoflavus NBRC 12854.</title>
        <authorList>
            <person name="Komaki H."/>
            <person name="Tamura T."/>
        </authorList>
    </citation>
    <scope>NUCLEOTIDE SEQUENCE</scope>
    <source>
        <strain evidence="1">NBRC 12854</strain>
    </source>
</reference>
<protein>
    <submittedName>
        <fullName evidence="1">Uncharacterized protein</fullName>
    </submittedName>
</protein>
<organism evidence="1 2">
    <name type="scientific">Streptomyces albidoflavus</name>
    <dbReference type="NCBI Taxonomy" id="1886"/>
    <lineage>
        <taxon>Bacteria</taxon>
        <taxon>Bacillati</taxon>
        <taxon>Actinomycetota</taxon>
        <taxon>Actinomycetes</taxon>
        <taxon>Kitasatosporales</taxon>
        <taxon>Streptomycetaceae</taxon>
        <taxon>Streptomyces</taxon>
        <taxon>Streptomyces albidoflavus group</taxon>
    </lineage>
</organism>
<gene>
    <name evidence="1" type="ORF">ScoT_29860</name>
</gene>
<evidence type="ECO:0000313" key="1">
    <source>
        <dbReference type="EMBL" id="GHI46812.1"/>
    </source>
</evidence>
<sequence length="116" mass="12437">MASHLVIRRRAASHTLKREGLQVGADLDIGPAAFVLDLYVALLDLRRQPEQPDDLGEVGGRVLAMGRRHFWLVQASLGRKAQELGGKGAFVEVGQAPICARLVSSEAALAAAQCPR</sequence>
<dbReference type="Proteomes" id="UP001051844">
    <property type="component" value="Unassembled WGS sequence"/>
</dbReference>
<evidence type="ECO:0000313" key="2">
    <source>
        <dbReference type="Proteomes" id="UP001051844"/>
    </source>
</evidence>
<accession>A0AA37BY07</accession>
<dbReference type="AlphaFoldDB" id="A0AA37BY07"/>
<name>A0AA37BY07_9ACTN</name>
<proteinExistence type="predicted"/>
<comment type="caution">
    <text evidence="1">The sequence shown here is derived from an EMBL/GenBank/DDBJ whole genome shotgun (WGS) entry which is preliminary data.</text>
</comment>